<dbReference type="Proteomes" id="UP000281738">
    <property type="component" value="Unassembled WGS sequence"/>
</dbReference>
<sequence>MAAQPPPSASSHYATSALVAQQAAAAALKVRPQGAAAVAGLVNTYQATQALLSERAVAQMLVEQEIAVEAEAILNSLAFTTDVQSFTAMAEQTDTDAEFERLVASLVQDAGRAAESVSVAVREDVHHVRFVSLPCCSRCALLAGRVYRYSDGFLRHPNCDCFMIPTTVASPLRQSPEDLAATGQVRGLSKADTAALAAGADMGRVVNVRAKSAGLKEAGRVLARAGRPTPEGIYRLAGTDRDEAVALLAQFGYIR</sequence>
<dbReference type="AlphaFoldDB" id="A0A3N2CW38"/>
<reference evidence="1 2" key="1">
    <citation type="submission" date="2018-11" db="EMBL/GenBank/DDBJ databases">
        <title>Sequencing the genomes of 1000 actinobacteria strains.</title>
        <authorList>
            <person name="Klenk H.-P."/>
        </authorList>
    </citation>
    <scope>NUCLEOTIDE SEQUENCE [LARGE SCALE GENOMIC DNA]</scope>
    <source>
        <strain evidence="1 2">DSM 12652</strain>
    </source>
</reference>
<comment type="caution">
    <text evidence="1">The sequence shown here is derived from an EMBL/GenBank/DDBJ whole genome shotgun (WGS) entry which is preliminary data.</text>
</comment>
<proteinExistence type="predicted"/>
<keyword evidence="2" id="KW-1185">Reference proteome</keyword>
<dbReference type="EMBL" id="RKHO01000001">
    <property type="protein sequence ID" value="ROR91761.1"/>
    <property type="molecule type" value="Genomic_DNA"/>
</dbReference>
<organism evidence="1 2">
    <name type="scientific">Nocardioides aurantiacus</name>
    <dbReference type="NCBI Taxonomy" id="86796"/>
    <lineage>
        <taxon>Bacteria</taxon>
        <taxon>Bacillati</taxon>
        <taxon>Actinomycetota</taxon>
        <taxon>Actinomycetes</taxon>
        <taxon>Propionibacteriales</taxon>
        <taxon>Nocardioidaceae</taxon>
        <taxon>Nocardioides</taxon>
    </lineage>
</organism>
<evidence type="ECO:0000313" key="1">
    <source>
        <dbReference type="EMBL" id="ROR91761.1"/>
    </source>
</evidence>
<accession>A0A3N2CW38</accession>
<evidence type="ECO:0000313" key="2">
    <source>
        <dbReference type="Proteomes" id="UP000281738"/>
    </source>
</evidence>
<protein>
    <submittedName>
        <fullName evidence="1">Uncharacterized protein</fullName>
    </submittedName>
</protein>
<name>A0A3N2CW38_9ACTN</name>
<gene>
    <name evidence="1" type="ORF">EDD33_2636</name>
</gene>